<organism evidence="1 2">
    <name type="scientific">Vibrio coralliilyticus</name>
    <dbReference type="NCBI Taxonomy" id="190893"/>
    <lineage>
        <taxon>Bacteria</taxon>
        <taxon>Pseudomonadati</taxon>
        <taxon>Pseudomonadota</taxon>
        <taxon>Gammaproteobacteria</taxon>
        <taxon>Vibrionales</taxon>
        <taxon>Vibrionaceae</taxon>
        <taxon>Vibrio</taxon>
    </lineage>
</organism>
<sequence length="155" mass="17909">MKFYLPEEYQDLCYTQFQTYKRRISLLLPDAVVEHVGSSAIPGAISKGDLDIYVGVEPRELEGAVQQLYKLGFSVKQNTLRTPELCMLESETEDVAFQVVANGSQYECFLKFREQLRSSPDLVNRYNKLKQSCEGYSPEDYRRIKSEFIEQVLSK</sequence>
<evidence type="ECO:0008006" key="3">
    <source>
        <dbReference type="Google" id="ProtNLM"/>
    </source>
</evidence>
<dbReference type="InterPro" id="IPR043519">
    <property type="entry name" value="NT_sf"/>
</dbReference>
<dbReference type="RefSeq" id="WP_043010422.1">
    <property type="nucleotide sequence ID" value="NZ_CP009618.1"/>
</dbReference>
<keyword evidence="2" id="KW-1185">Reference proteome</keyword>
<proteinExistence type="predicted"/>
<dbReference type="EMBL" id="CP009618">
    <property type="protein sequence ID" value="AIW21478.1"/>
    <property type="molecule type" value="Genomic_DNA"/>
</dbReference>
<dbReference type="AlphaFoldDB" id="A0AAN0SI21"/>
<protein>
    <recommendedName>
        <fullName evidence="3">GrpB family protein</fullName>
    </recommendedName>
</protein>
<dbReference type="Gene3D" id="3.30.460.10">
    <property type="entry name" value="Beta Polymerase, domain 2"/>
    <property type="match status" value="1"/>
</dbReference>
<dbReference type="PANTHER" id="PTHR34822:SF1">
    <property type="entry name" value="GRPB FAMILY PROTEIN"/>
    <property type="match status" value="1"/>
</dbReference>
<dbReference type="Pfam" id="PF04229">
    <property type="entry name" value="GrpB"/>
    <property type="match status" value="1"/>
</dbReference>
<reference evidence="1 2" key="1">
    <citation type="submission" date="2014-10" db="EMBL/GenBank/DDBJ databases">
        <title>The Complete Genome Sequence for the Shellfish Pathogen Vibrio coralliilyticus RE98 Isolated from a Shellfish Hatchery.</title>
        <authorList>
            <person name="Richards G.P."/>
            <person name="Bono J.L."/>
            <person name="Watson M.A."/>
            <person name="Needleman D.S."/>
        </authorList>
    </citation>
    <scope>NUCLEOTIDE SEQUENCE [LARGE SCALE GENOMIC DNA]</scope>
    <source>
        <strain evidence="1 2">RE98</strain>
    </source>
</reference>
<evidence type="ECO:0000313" key="1">
    <source>
        <dbReference type="EMBL" id="AIW21478.1"/>
    </source>
</evidence>
<dbReference type="Proteomes" id="UP000030081">
    <property type="component" value="Chromosome 2"/>
</dbReference>
<dbReference type="InterPro" id="IPR007344">
    <property type="entry name" value="GrpB/CoaE"/>
</dbReference>
<dbReference type="SUPFAM" id="SSF81301">
    <property type="entry name" value="Nucleotidyltransferase"/>
    <property type="match status" value="1"/>
</dbReference>
<dbReference type="PANTHER" id="PTHR34822">
    <property type="entry name" value="GRPB DOMAIN PROTEIN (AFU_ORTHOLOGUE AFUA_1G01530)"/>
    <property type="match status" value="1"/>
</dbReference>
<accession>A0AAN0SI21</accession>
<gene>
    <name evidence="1" type="ORF">IX92_20975</name>
</gene>
<name>A0AAN0SI21_9VIBR</name>
<evidence type="ECO:0000313" key="2">
    <source>
        <dbReference type="Proteomes" id="UP000030081"/>
    </source>
</evidence>
<dbReference type="KEGG" id="vcy:IX92_20975"/>